<feature type="transmembrane region" description="Helical" evidence="7">
    <location>
        <begin position="84"/>
        <end position="110"/>
    </location>
</feature>
<dbReference type="InterPro" id="IPR048279">
    <property type="entry name" value="MdtK-like"/>
</dbReference>
<evidence type="ECO:0000313" key="9">
    <source>
        <dbReference type="Proteomes" id="UP000779049"/>
    </source>
</evidence>
<dbReference type="PIRSF" id="PIRSF006603">
    <property type="entry name" value="DinF"/>
    <property type="match status" value="1"/>
</dbReference>
<keyword evidence="3" id="KW-1003">Cell membrane</keyword>
<keyword evidence="6 7" id="KW-0472">Membrane</keyword>
<feature type="transmembrane region" description="Helical" evidence="7">
    <location>
        <begin position="380"/>
        <end position="400"/>
    </location>
</feature>
<feature type="transmembrane region" description="Helical" evidence="7">
    <location>
        <begin position="130"/>
        <end position="151"/>
    </location>
</feature>
<dbReference type="PANTHER" id="PTHR43823:SF3">
    <property type="entry name" value="MULTIDRUG EXPORT PROTEIN MEPA"/>
    <property type="match status" value="1"/>
</dbReference>
<evidence type="ECO:0000256" key="6">
    <source>
        <dbReference type="ARBA" id="ARBA00023136"/>
    </source>
</evidence>
<dbReference type="Proteomes" id="UP000779049">
    <property type="component" value="Unassembled WGS sequence"/>
</dbReference>
<dbReference type="RefSeq" id="WP_221919339.1">
    <property type="nucleotide sequence ID" value="NZ_CP173660.1"/>
</dbReference>
<feature type="transmembrane region" description="Helical" evidence="7">
    <location>
        <begin position="18"/>
        <end position="39"/>
    </location>
</feature>
<keyword evidence="4 7" id="KW-0812">Transmembrane</keyword>
<evidence type="ECO:0000256" key="1">
    <source>
        <dbReference type="ARBA" id="ARBA00004651"/>
    </source>
</evidence>
<evidence type="ECO:0000256" key="4">
    <source>
        <dbReference type="ARBA" id="ARBA00022692"/>
    </source>
</evidence>
<dbReference type="PANTHER" id="PTHR43823">
    <property type="entry name" value="SPORULATION PROTEIN YKVU"/>
    <property type="match status" value="1"/>
</dbReference>
<dbReference type="EMBL" id="VIRV01000002">
    <property type="protein sequence ID" value="MBY0758030.1"/>
    <property type="molecule type" value="Genomic_DNA"/>
</dbReference>
<feature type="transmembrane region" description="Helical" evidence="7">
    <location>
        <begin position="406"/>
        <end position="424"/>
    </location>
</feature>
<organism evidence="8 9">
    <name type="scientific">Sellimonas caecigallum</name>
    <dbReference type="NCBI Taxonomy" id="2592333"/>
    <lineage>
        <taxon>Bacteria</taxon>
        <taxon>Bacillati</taxon>
        <taxon>Bacillota</taxon>
        <taxon>Clostridia</taxon>
        <taxon>Lachnospirales</taxon>
        <taxon>Lachnospiraceae</taxon>
        <taxon>Sellimonas</taxon>
    </lineage>
</organism>
<feature type="transmembrane region" description="Helical" evidence="7">
    <location>
        <begin position="313"/>
        <end position="335"/>
    </location>
</feature>
<dbReference type="InterPro" id="IPR051327">
    <property type="entry name" value="MATE_MepA_subfamily"/>
</dbReference>
<feature type="transmembrane region" description="Helical" evidence="7">
    <location>
        <begin position="341"/>
        <end position="359"/>
    </location>
</feature>
<sequence length="432" mass="45996">MNRKAILKKMARDCIPTIFALCFTGMYSVVDGLFIGHAVGDDGLAAVNLAWPIPAVITALGIGIGIGGSVLYSRCMGSKEEEEASAIFHVTITSLFLFGALISVLFLVAGPSLLSLLGAQGKVYRYAWEYASVIAGGAVFQVLGAGLVPVLRNRHRAFEAMAAMITGMAVNVTLNYILMFRVKIGIRGAAIGTVAAQCVVMAIALFCLYGKEKLKFQISFKAGQVWRILKTGIPGFGLSIGPSVVLIFTNYRCGGFGGDTAVACYAVISYVVFPVQSMLTGVGDGIQPLVSYYHGAGREDICRFIQRAARICLILLGVGFCLLVTAAAPAIPGIFGMSGEAGKMFVPGMRLSAVAFLFMGNAKLNVSYMNATMCVRQAMGLVYSELFFISPILLFVIPLFSGLSGVWISLPVTQAVMLLVCFAIRRAGKTRM</sequence>
<evidence type="ECO:0000256" key="2">
    <source>
        <dbReference type="ARBA" id="ARBA00022448"/>
    </source>
</evidence>
<evidence type="ECO:0000256" key="5">
    <source>
        <dbReference type="ARBA" id="ARBA00022989"/>
    </source>
</evidence>
<gene>
    <name evidence="8" type="ORF">FLB61_02770</name>
</gene>
<protein>
    <submittedName>
        <fullName evidence="8">MATE efflux family protein</fullName>
    </submittedName>
</protein>
<proteinExistence type="predicted"/>
<keyword evidence="5 7" id="KW-1133">Transmembrane helix</keyword>
<accession>A0ABS7L4R5</accession>
<evidence type="ECO:0000256" key="7">
    <source>
        <dbReference type="SAM" id="Phobius"/>
    </source>
</evidence>
<evidence type="ECO:0000313" key="8">
    <source>
        <dbReference type="EMBL" id="MBY0758030.1"/>
    </source>
</evidence>
<keyword evidence="9" id="KW-1185">Reference proteome</keyword>
<feature type="transmembrane region" description="Helical" evidence="7">
    <location>
        <begin position="51"/>
        <end position="72"/>
    </location>
</feature>
<feature type="transmembrane region" description="Helical" evidence="7">
    <location>
        <begin position="158"/>
        <end position="178"/>
    </location>
</feature>
<comment type="caution">
    <text evidence="8">The sequence shown here is derived from an EMBL/GenBank/DDBJ whole genome shotgun (WGS) entry which is preliminary data.</text>
</comment>
<reference evidence="8 9" key="1">
    <citation type="journal article" date="2020" name="New Microbes New Infect">
        <title>Sellimonas caecigallum sp. nov., description and genome sequence of a new member of the Sellimonas genus isolated from the cecum of feral chicken.</title>
        <authorList>
            <person name="Wongkuna S."/>
            <person name="Ghimire S."/>
            <person name="Antony L."/>
            <person name="Chankhamhaengdecha S."/>
            <person name="Janvilisri T."/>
            <person name="Scaria J."/>
        </authorList>
    </citation>
    <scope>NUCLEOTIDE SEQUENCE [LARGE SCALE GENOMIC DNA]</scope>
    <source>
        <strain evidence="8 9">SW451</strain>
    </source>
</reference>
<name>A0ABS7L4R5_9FIRM</name>
<keyword evidence="2" id="KW-0813">Transport</keyword>
<comment type="subcellular location">
    <subcellularLocation>
        <location evidence="1">Cell membrane</location>
        <topology evidence="1">Multi-pass membrane protein</topology>
    </subcellularLocation>
</comment>
<dbReference type="Pfam" id="PF01554">
    <property type="entry name" value="MatE"/>
    <property type="match status" value="2"/>
</dbReference>
<feature type="transmembrane region" description="Helical" evidence="7">
    <location>
        <begin position="184"/>
        <end position="209"/>
    </location>
</feature>
<dbReference type="InterPro" id="IPR002528">
    <property type="entry name" value="MATE_fam"/>
</dbReference>
<evidence type="ECO:0000256" key="3">
    <source>
        <dbReference type="ARBA" id="ARBA00022475"/>
    </source>
</evidence>